<name>A0A0F9J2M2_9ZZZZ</name>
<evidence type="ECO:0000313" key="1">
    <source>
        <dbReference type="EMBL" id="KKM00216.1"/>
    </source>
</evidence>
<reference evidence="1" key="1">
    <citation type="journal article" date="2015" name="Nature">
        <title>Complex archaea that bridge the gap between prokaryotes and eukaryotes.</title>
        <authorList>
            <person name="Spang A."/>
            <person name="Saw J.H."/>
            <person name="Jorgensen S.L."/>
            <person name="Zaremba-Niedzwiedzka K."/>
            <person name="Martijn J."/>
            <person name="Lind A.E."/>
            <person name="van Eijk R."/>
            <person name="Schleper C."/>
            <person name="Guy L."/>
            <person name="Ettema T.J."/>
        </authorList>
    </citation>
    <scope>NUCLEOTIDE SEQUENCE</scope>
</reference>
<dbReference type="EMBL" id="LAZR01017486">
    <property type="protein sequence ID" value="KKM00216.1"/>
    <property type="molecule type" value="Genomic_DNA"/>
</dbReference>
<organism evidence="1">
    <name type="scientific">marine sediment metagenome</name>
    <dbReference type="NCBI Taxonomy" id="412755"/>
    <lineage>
        <taxon>unclassified sequences</taxon>
        <taxon>metagenomes</taxon>
        <taxon>ecological metagenomes</taxon>
    </lineage>
</organism>
<comment type="caution">
    <text evidence="1">The sequence shown here is derived from an EMBL/GenBank/DDBJ whole genome shotgun (WGS) entry which is preliminary data.</text>
</comment>
<gene>
    <name evidence="1" type="ORF">LCGC14_1806600</name>
</gene>
<dbReference type="AlphaFoldDB" id="A0A0F9J2M2"/>
<sequence length="183" mass="20194">MVPNGYHNHNAEILEQLQVPQRTTLDETAHHDVRHGVRVQVDVAELRDHQEQPVVFVQFGNVFLEGEPLEDAPDVAREALDIAGQVAGDLAGIVLQPGEGQLAGVVKRHAGRPIQDRIDLADLSALQATRLLQHLRLGRLQHPVQPPQHGQGQDDPAILIRPVRPAQQIRHAPNETDLLVEVV</sequence>
<accession>A0A0F9J2M2</accession>
<feature type="non-terminal residue" evidence="1">
    <location>
        <position position="183"/>
    </location>
</feature>
<protein>
    <submittedName>
        <fullName evidence="1">Uncharacterized protein</fullName>
    </submittedName>
</protein>
<proteinExistence type="predicted"/>